<feature type="transmembrane region" description="Helical" evidence="2">
    <location>
        <begin position="94"/>
        <end position="115"/>
    </location>
</feature>
<keyword evidence="2" id="KW-0812">Transmembrane</keyword>
<feature type="transmembrane region" description="Helical" evidence="2">
    <location>
        <begin position="51"/>
        <end position="73"/>
    </location>
</feature>
<keyword evidence="4" id="KW-1185">Reference proteome</keyword>
<dbReference type="Proteomes" id="UP000008068">
    <property type="component" value="Unassembled WGS sequence"/>
</dbReference>
<keyword evidence="2" id="KW-1133">Transmembrane helix</keyword>
<sequence>MQDLLTTEEPLLQKNPQKTSTLSFQTLNVLSTIFVLFLCWSTNPIEEISTFYWIIRESFIAILVFFIVIKLLICYKDHKNPEGYSSKNRCRRDLLIGYGAISIFGYIPLVVMYIYGYHPFLIMSAFICYIPPGMIISLFILQHLRKYQVCREKRSTNLRAVCFALHAIVFIAIAFFVGQLKKFAPYFIMYNTLMLANVRAEFLVVLVNGVWLKERLERPNVAELEIQEPLIRSSNGAESDASSHDNISEDSVRTEVNHQQRKEVPGGGLEQLPKNFTVLDIVMEQRNQRQTADNALE</sequence>
<gene>
    <name evidence="3" type="ORF">CAEBREN_08042</name>
</gene>
<evidence type="ECO:0000256" key="2">
    <source>
        <dbReference type="SAM" id="Phobius"/>
    </source>
</evidence>
<feature type="transmembrane region" description="Helical" evidence="2">
    <location>
        <begin position="21"/>
        <end position="45"/>
    </location>
</feature>
<feature type="region of interest" description="Disordered" evidence="1">
    <location>
        <begin position="233"/>
        <end position="271"/>
    </location>
</feature>
<dbReference type="InParanoid" id="G0N7Z3"/>
<dbReference type="EMBL" id="GL379849">
    <property type="protein sequence ID" value="EGT55041.1"/>
    <property type="molecule type" value="Genomic_DNA"/>
</dbReference>
<dbReference type="HOGENOM" id="CLU_980797_0_0_1"/>
<feature type="transmembrane region" description="Helical" evidence="2">
    <location>
        <begin position="186"/>
        <end position="211"/>
    </location>
</feature>
<proteinExistence type="predicted"/>
<protein>
    <recommendedName>
        <fullName evidence="5">Transmembrane protein</fullName>
    </recommendedName>
</protein>
<dbReference type="AlphaFoldDB" id="G0N7Z3"/>
<name>G0N7Z3_CAEBE</name>
<organism evidence="4">
    <name type="scientific">Caenorhabditis brenneri</name>
    <name type="common">Nematode worm</name>
    <dbReference type="NCBI Taxonomy" id="135651"/>
    <lineage>
        <taxon>Eukaryota</taxon>
        <taxon>Metazoa</taxon>
        <taxon>Ecdysozoa</taxon>
        <taxon>Nematoda</taxon>
        <taxon>Chromadorea</taxon>
        <taxon>Rhabditida</taxon>
        <taxon>Rhabditina</taxon>
        <taxon>Rhabditomorpha</taxon>
        <taxon>Rhabditoidea</taxon>
        <taxon>Rhabditidae</taxon>
        <taxon>Peloderinae</taxon>
        <taxon>Caenorhabditis</taxon>
    </lineage>
</organism>
<evidence type="ECO:0008006" key="5">
    <source>
        <dbReference type="Google" id="ProtNLM"/>
    </source>
</evidence>
<feature type="transmembrane region" description="Helical" evidence="2">
    <location>
        <begin position="161"/>
        <end position="180"/>
    </location>
</feature>
<evidence type="ECO:0000256" key="1">
    <source>
        <dbReference type="SAM" id="MobiDB-lite"/>
    </source>
</evidence>
<accession>G0N7Z3</accession>
<dbReference type="OrthoDB" id="5876733at2759"/>
<feature type="compositionally biased region" description="Basic and acidic residues" evidence="1">
    <location>
        <begin position="241"/>
        <end position="264"/>
    </location>
</feature>
<reference evidence="4" key="1">
    <citation type="submission" date="2011-07" db="EMBL/GenBank/DDBJ databases">
        <authorList>
            <consortium name="Caenorhabditis brenneri Sequencing and Analysis Consortium"/>
            <person name="Wilson R.K."/>
        </authorList>
    </citation>
    <scope>NUCLEOTIDE SEQUENCE [LARGE SCALE GENOMIC DNA]</scope>
    <source>
        <strain evidence="4">PB2801</strain>
    </source>
</reference>
<feature type="transmembrane region" description="Helical" evidence="2">
    <location>
        <begin position="121"/>
        <end position="141"/>
    </location>
</feature>
<evidence type="ECO:0000313" key="3">
    <source>
        <dbReference type="EMBL" id="EGT55041.1"/>
    </source>
</evidence>
<keyword evidence="2" id="KW-0472">Membrane</keyword>
<evidence type="ECO:0000313" key="4">
    <source>
        <dbReference type="Proteomes" id="UP000008068"/>
    </source>
</evidence>